<sequence length="312" mass="33321">MLDVVRLNVFVQVARTGSIAGAAKELTYTASAVSQQLSKLEREVGAVLATRTYMGIQLTAEGRVLLAHANTVLDNLKEAEQAVRDLAKIRNTEVRLGSFASGALTLLVPAIATFKAAYPAVRLSLVEIEPPGGYDDVRTGEIDLLLSHVYPGVTPPDTEGVVVEEVFADPLVAVLPESWTDGNDDEPLPAERLAGLPLISGSLGHANRTALERTLSISERPPQVEFEIRDYAVAMALVVAGAGATVMPWSLVASSVPSGVRVRLLENAGARRILTVRRTTAAETTVMPFLEELGRAANNLRARGIGLGEQRR</sequence>
<evidence type="ECO:0000256" key="5">
    <source>
        <dbReference type="SAM" id="Phobius"/>
    </source>
</evidence>
<dbReference type="Pfam" id="PF03466">
    <property type="entry name" value="LysR_substrate"/>
    <property type="match status" value="1"/>
</dbReference>
<dbReference type="Gene3D" id="3.40.190.10">
    <property type="entry name" value="Periplasmic binding protein-like II"/>
    <property type="match status" value="2"/>
</dbReference>
<accession>A0A543CJF0</accession>
<dbReference type="GO" id="GO:0032993">
    <property type="term" value="C:protein-DNA complex"/>
    <property type="evidence" value="ECO:0007669"/>
    <property type="project" value="TreeGrafter"/>
</dbReference>
<evidence type="ECO:0000313" key="7">
    <source>
        <dbReference type="EMBL" id="TQL97017.1"/>
    </source>
</evidence>
<dbReference type="PROSITE" id="PS50931">
    <property type="entry name" value="HTH_LYSR"/>
    <property type="match status" value="1"/>
</dbReference>
<keyword evidence="5" id="KW-0812">Transmembrane</keyword>
<dbReference type="SUPFAM" id="SSF53850">
    <property type="entry name" value="Periplasmic binding protein-like II"/>
    <property type="match status" value="1"/>
</dbReference>
<keyword evidence="4" id="KW-0804">Transcription</keyword>
<feature type="transmembrane region" description="Helical" evidence="5">
    <location>
        <begin position="231"/>
        <end position="253"/>
    </location>
</feature>
<dbReference type="PANTHER" id="PTHR30346">
    <property type="entry name" value="TRANSCRIPTIONAL DUAL REGULATOR HCAR-RELATED"/>
    <property type="match status" value="1"/>
</dbReference>
<comment type="caution">
    <text evidence="7">The sequence shown here is derived from an EMBL/GenBank/DDBJ whole genome shotgun (WGS) entry which is preliminary data.</text>
</comment>
<dbReference type="Pfam" id="PF00126">
    <property type="entry name" value="HTH_1"/>
    <property type="match status" value="1"/>
</dbReference>
<dbReference type="FunFam" id="1.10.10.10:FF:000001">
    <property type="entry name" value="LysR family transcriptional regulator"/>
    <property type="match status" value="1"/>
</dbReference>
<evidence type="ECO:0000256" key="2">
    <source>
        <dbReference type="ARBA" id="ARBA00023015"/>
    </source>
</evidence>
<feature type="domain" description="HTH lysR-type" evidence="6">
    <location>
        <begin position="2"/>
        <end position="59"/>
    </location>
</feature>
<evidence type="ECO:0000256" key="3">
    <source>
        <dbReference type="ARBA" id="ARBA00023125"/>
    </source>
</evidence>
<keyword evidence="5" id="KW-0472">Membrane</keyword>
<dbReference type="PANTHER" id="PTHR30346:SF29">
    <property type="entry name" value="LYSR SUBSTRATE-BINDING"/>
    <property type="match status" value="1"/>
</dbReference>
<dbReference type="GO" id="GO:0003677">
    <property type="term" value="F:DNA binding"/>
    <property type="evidence" value="ECO:0007669"/>
    <property type="project" value="UniProtKB-KW"/>
</dbReference>
<keyword evidence="2" id="KW-0805">Transcription regulation</keyword>
<dbReference type="EMBL" id="VFOZ01000001">
    <property type="protein sequence ID" value="TQL97017.1"/>
    <property type="molecule type" value="Genomic_DNA"/>
</dbReference>
<protein>
    <submittedName>
        <fullName evidence="7">DNA-binding transcriptional LysR family regulator</fullName>
    </submittedName>
</protein>
<evidence type="ECO:0000259" key="6">
    <source>
        <dbReference type="PROSITE" id="PS50931"/>
    </source>
</evidence>
<dbReference type="InterPro" id="IPR005119">
    <property type="entry name" value="LysR_subst-bd"/>
</dbReference>
<evidence type="ECO:0000256" key="1">
    <source>
        <dbReference type="ARBA" id="ARBA00009437"/>
    </source>
</evidence>
<comment type="similarity">
    <text evidence="1">Belongs to the LysR transcriptional regulatory family.</text>
</comment>
<dbReference type="Proteomes" id="UP000316096">
    <property type="component" value="Unassembled WGS sequence"/>
</dbReference>
<dbReference type="InterPro" id="IPR036390">
    <property type="entry name" value="WH_DNA-bd_sf"/>
</dbReference>
<dbReference type="OrthoDB" id="4131546at2"/>
<keyword evidence="5" id="KW-1133">Transmembrane helix</keyword>
<keyword evidence="3 7" id="KW-0238">DNA-binding</keyword>
<dbReference type="Gene3D" id="1.10.10.10">
    <property type="entry name" value="Winged helix-like DNA-binding domain superfamily/Winged helix DNA-binding domain"/>
    <property type="match status" value="1"/>
</dbReference>
<keyword evidence="8" id="KW-1185">Reference proteome</keyword>
<dbReference type="InterPro" id="IPR000847">
    <property type="entry name" value="LysR_HTH_N"/>
</dbReference>
<proteinExistence type="inferred from homology"/>
<dbReference type="GO" id="GO:0003700">
    <property type="term" value="F:DNA-binding transcription factor activity"/>
    <property type="evidence" value="ECO:0007669"/>
    <property type="project" value="InterPro"/>
</dbReference>
<evidence type="ECO:0000256" key="4">
    <source>
        <dbReference type="ARBA" id="ARBA00023163"/>
    </source>
</evidence>
<evidence type="ECO:0000313" key="8">
    <source>
        <dbReference type="Proteomes" id="UP000316096"/>
    </source>
</evidence>
<dbReference type="InterPro" id="IPR036388">
    <property type="entry name" value="WH-like_DNA-bd_sf"/>
</dbReference>
<organism evidence="7 8">
    <name type="scientific">Actinoallomurus bryophytorum</name>
    <dbReference type="NCBI Taxonomy" id="1490222"/>
    <lineage>
        <taxon>Bacteria</taxon>
        <taxon>Bacillati</taxon>
        <taxon>Actinomycetota</taxon>
        <taxon>Actinomycetes</taxon>
        <taxon>Streptosporangiales</taxon>
        <taxon>Thermomonosporaceae</taxon>
        <taxon>Actinoallomurus</taxon>
    </lineage>
</organism>
<gene>
    <name evidence="7" type="ORF">FB559_2588</name>
</gene>
<reference evidence="7 8" key="1">
    <citation type="submission" date="2019-06" db="EMBL/GenBank/DDBJ databases">
        <title>Sequencing the genomes of 1000 actinobacteria strains.</title>
        <authorList>
            <person name="Klenk H.-P."/>
        </authorList>
    </citation>
    <scope>NUCLEOTIDE SEQUENCE [LARGE SCALE GENOMIC DNA]</scope>
    <source>
        <strain evidence="7 8">DSM 102200</strain>
    </source>
</reference>
<dbReference type="SUPFAM" id="SSF46785">
    <property type="entry name" value="Winged helix' DNA-binding domain"/>
    <property type="match status" value="1"/>
</dbReference>
<dbReference type="AlphaFoldDB" id="A0A543CJF0"/>
<dbReference type="RefSeq" id="WP_141955797.1">
    <property type="nucleotide sequence ID" value="NZ_VFOZ01000001.1"/>
</dbReference>
<name>A0A543CJF0_9ACTN</name>